<accession>A0A060JER1</accession>
<dbReference type="InterPro" id="IPR040758">
    <property type="entry name" value="PrmC_N"/>
</dbReference>
<proteinExistence type="inferred from homology"/>
<evidence type="ECO:0000256" key="5">
    <source>
        <dbReference type="HAMAP-Rule" id="MF_02126"/>
    </source>
</evidence>
<name>A0A060JER1_9MICO</name>
<feature type="binding site" evidence="5">
    <location>
        <position position="192"/>
    </location>
    <ligand>
        <name>S-adenosyl-L-methionine</name>
        <dbReference type="ChEBI" id="CHEBI:59789"/>
    </ligand>
</feature>
<dbReference type="GO" id="GO:0032259">
    <property type="term" value="P:methylation"/>
    <property type="evidence" value="ECO:0007669"/>
    <property type="project" value="UniProtKB-KW"/>
</dbReference>
<organism evidence="8 9">
    <name type="scientific">Rhodoluna lacicola</name>
    <dbReference type="NCBI Taxonomy" id="529884"/>
    <lineage>
        <taxon>Bacteria</taxon>
        <taxon>Bacillati</taxon>
        <taxon>Actinomycetota</taxon>
        <taxon>Actinomycetes</taxon>
        <taxon>Micrococcales</taxon>
        <taxon>Microbacteriaceae</taxon>
        <taxon>Luna cluster</taxon>
        <taxon>Luna-1 subcluster</taxon>
        <taxon>Rhodoluna</taxon>
    </lineage>
</organism>
<dbReference type="STRING" id="529884.Rhola_00004160"/>
<dbReference type="EC" id="2.1.1.297" evidence="5"/>
<evidence type="ECO:0000256" key="2">
    <source>
        <dbReference type="ARBA" id="ARBA00022679"/>
    </source>
</evidence>
<dbReference type="Gene3D" id="3.40.50.150">
    <property type="entry name" value="Vaccinia Virus protein VP39"/>
    <property type="match status" value="1"/>
</dbReference>
<protein>
    <recommendedName>
        <fullName evidence="5">Release factor glutamine methyltransferase</fullName>
        <shortName evidence="5">RF MTase</shortName>
        <ecNumber evidence="5">2.1.1.297</ecNumber>
    </recommendedName>
    <alternativeName>
        <fullName evidence="5">N5-glutamine methyltransferase PrmC</fullName>
    </alternativeName>
    <alternativeName>
        <fullName evidence="5">Protein-(glutamine-N5) MTase PrmC</fullName>
    </alternativeName>
    <alternativeName>
        <fullName evidence="5">Protein-glutamine N-methyltransferase PrmC</fullName>
    </alternativeName>
</protein>
<gene>
    <name evidence="5" type="primary">prmC</name>
    <name evidence="8" type="ORF">Rhola_00004160</name>
</gene>
<dbReference type="PROSITE" id="PS00092">
    <property type="entry name" value="N6_MTASE"/>
    <property type="match status" value="1"/>
</dbReference>
<evidence type="ECO:0000259" key="6">
    <source>
        <dbReference type="Pfam" id="PF05175"/>
    </source>
</evidence>
<dbReference type="AlphaFoldDB" id="A0A060JER1"/>
<dbReference type="EMBL" id="CP007490">
    <property type="protein sequence ID" value="AIC47235.1"/>
    <property type="molecule type" value="Genomic_DNA"/>
</dbReference>
<dbReference type="PATRIC" id="fig|529884.3.peg.398"/>
<dbReference type="NCBIfam" id="TIGR00536">
    <property type="entry name" value="hemK_fam"/>
    <property type="match status" value="1"/>
</dbReference>
<evidence type="ECO:0000313" key="8">
    <source>
        <dbReference type="EMBL" id="AIC47235.1"/>
    </source>
</evidence>
<dbReference type="Pfam" id="PF17827">
    <property type="entry name" value="PrmC_N"/>
    <property type="match status" value="1"/>
</dbReference>
<comment type="catalytic activity">
    <reaction evidence="4 5">
        <text>L-glutaminyl-[peptide chain release factor] + S-adenosyl-L-methionine = N(5)-methyl-L-glutaminyl-[peptide chain release factor] + S-adenosyl-L-homocysteine + H(+)</text>
        <dbReference type="Rhea" id="RHEA:42896"/>
        <dbReference type="Rhea" id="RHEA-COMP:10271"/>
        <dbReference type="Rhea" id="RHEA-COMP:10272"/>
        <dbReference type="ChEBI" id="CHEBI:15378"/>
        <dbReference type="ChEBI" id="CHEBI:30011"/>
        <dbReference type="ChEBI" id="CHEBI:57856"/>
        <dbReference type="ChEBI" id="CHEBI:59789"/>
        <dbReference type="ChEBI" id="CHEBI:61891"/>
        <dbReference type="EC" id="2.1.1.297"/>
    </reaction>
</comment>
<reference evidence="8 9" key="1">
    <citation type="journal article" date="2014" name="Int. J. Syst. Evol. Microbiol.">
        <title>Rhodoluna lacicola gen. nov., sp. nov., a planktonic freshwater bacterium with stream-lined genome.</title>
        <authorList>
            <person name="Hahn M."/>
            <person name="Schmidt J."/>
            <person name="Taipale S.J."/>
            <person name="Doolittle W.F."/>
            <person name="Koll U."/>
        </authorList>
    </citation>
    <scope>NUCLEOTIDE SEQUENCE [LARGE SCALE GENOMIC DNA]</scope>
    <source>
        <strain evidence="8 9">MWH-Ta8</strain>
    </source>
</reference>
<dbReference type="InterPro" id="IPR002052">
    <property type="entry name" value="DNA_methylase_N6_adenine_CS"/>
</dbReference>
<dbReference type="InterPro" id="IPR050320">
    <property type="entry name" value="N5-glutamine_MTase"/>
</dbReference>
<comment type="caution">
    <text evidence="5">Lacks conserved residue(s) required for the propagation of feature annotation.</text>
</comment>
<evidence type="ECO:0000256" key="4">
    <source>
        <dbReference type="ARBA" id="ARBA00048391"/>
    </source>
</evidence>
<comment type="function">
    <text evidence="5">Methylates the class 1 translation termination release factors RF1/PrfA and RF2/PrfB on the glutamine residue of the universally conserved GGQ motif.</text>
</comment>
<keyword evidence="1 5" id="KW-0489">Methyltransferase</keyword>
<dbReference type="InterPro" id="IPR029063">
    <property type="entry name" value="SAM-dependent_MTases_sf"/>
</dbReference>
<dbReference type="KEGG" id="rla:Rhola_00004160"/>
<evidence type="ECO:0000259" key="7">
    <source>
        <dbReference type="Pfam" id="PF17827"/>
    </source>
</evidence>
<feature type="binding site" evidence="5">
    <location>
        <begin position="124"/>
        <end position="128"/>
    </location>
    <ligand>
        <name>S-adenosyl-L-methionine</name>
        <dbReference type="ChEBI" id="CHEBI:59789"/>
    </ligand>
</feature>
<sequence length="284" mass="30532">MLLRDLVEHAAKRFEEAGISSATVDAELLAGYVLGLSRGGVQSEIFRGAELTESQSEKLTELYGRRHRREPLQHITGAAYFRNLELQVGKGVFVPRPETEFVAQLAIDALQTFEPGARIAVDLGTGSGAIALAMATEVPDSIIYAVEKSSDAMPFTSKNFETYGAANATLRHGDLADAFPELDGTVSVVASNPPYIPSAAVPRDIEVNLHDPDLALYGGEDGMQVMHLVSAAARRLLQIGGTLVVEHADSQAAQVCQLLLADGWRQVQSHQDLTARDRAVTAIK</sequence>
<dbReference type="GO" id="GO:0003676">
    <property type="term" value="F:nucleic acid binding"/>
    <property type="evidence" value="ECO:0007669"/>
    <property type="project" value="InterPro"/>
</dbReference>
<dbReference type="Proteomes" id="UP000067708">
    <property type="component" value="Chromosome"/>
</dbReference>
<dbReference type="PANTHER" id="PTHR18895:SF74">
    <property type="entry name" value="MTRF1L RELEASE FACTOR GLUTAMINE METHYLTRANSFERASE"/>
    <property type="match status" value="1"/>
</dbReference>
<dbReference type="PANTHER" id="PTHR18895">
    <property type="entry name" value="HEMK METHYLTRANSFERASE"/>
    <property type="match status" value="1"/>
</dbReference>
<feature type="binding site" evidence="5">
    <location>
        <position position="147"/>
    </location>
    <ligand>
        <name>S-adenosyl-L-methionine</name>
        <dbReference type="ChEBI" id="CHEBI:59789"/>
    </ligand>
</feature>
<feature type="domain" description="Release factor glutamine methyltransferase N-terminal" evidence="7">
    <location>
        <begin position="5"/>
        <end position="77"/>
    </location>
</feature>
<keyword evidence="9" id="KW-1185">Reference proteome</keyword>
<dbReference type="InterPro" id="IPR007848">
    <property type="entry name" value="Small_mtfrase_dom"/>
</dbReference>
<dbReference type="RefSeq" id="WP_038502019.1">
    <property type="nucleotide sequence ID" value="NZ_CP007490.1"/>
</dbReference>
<comment type="similarity">
    <text evidence="5">Belongs to the protein N5-glutamine methyltransferase family. PrmC subfamily.</text>
</comment>
<dbReference type="InterPro" id="IPR019874">
    <property type="entry name" value="RF_methyltr_PrmC"/>
</dbReference>
<dbReference type="InterPro" id="IPR004556">
    <property type="entry name" value="HemK-like"/>
</dbReference>
<dbReference type="SUPFAM" id="SSF53335">
    <property type="entry name" value="S-adenosyl-L-methionine-dependent methyltransferases"/>
    <property type="match status" value="1"/>
</dbReference>
<dbReference type="OrthoDB" id="9800643at2"/>
<feature type="binding site" evidence="5">
    <location>
        <begin position="192"/>
        <end position="195"/>
    </location>
    <ligand>
        <name>substrate</name>
    </ligand>
</feature>
<dbReference type="Gene3D" id="1.10.8.10">
    <property type="entry name" value="DNA helicase RuvA subunit, C-terminal domain"/>
    <property type="match status" value="1"/>
</dbReference>
<dbReference type="GO" id="GO:0102559">
    <property type="term" value="F:peptide chain release factor N(5)-glutamine methyltransferase activity"/>
    <property type="evidence" value="ECO:0007669"/>
    <property type="project" value="UniProtKB-EC"/>
</dbReference>
<evidence type="ECO:0000313" key="9">
    <source>
        <dbReference type="Proteomes" id="UP000067708"/>
    </source>
</evidence>
<dbReference type="eggNOG" id="COG2890">
    <property type="taxonomic scope" value="Bacteria"/>
</dbReference>
<evidence type="ECO:0000256" key="1">
    <source>
        <dbReference type="ARBA" id="ARBA00022603"/>
    </source>
</evidence>
<dbReference type="Pfam" id="PF05175">
    <property type="entry name" value="MTS"/>
    <property type="match status" value="1"/>
</dbReference>
<dbReference type="HAMAP" id="MF_02126">
    <property type="entry name" value="RF_methyltr_PrmC"/>
    <property type="match status" value="1"/>
</dbReference>
<dbReference type="HOGENOM" id="CLU_018398_4_0_11"/>
<feature type="domain" description="Methyltransferase small" evidence="6">
    <location>
        <begin position="102"/>
        <end position="200"/>
    </location>
</feature>
<keyword evidence="3 5" id="KW-0949">S-adenosyl-L-methionine</keyword>
<keyword evidence="2 5" id="KW-0808">Transferase</keyword>
<evidence type="ECO:0000256" key="3">
    <source>
        <dbReference type="ARBA" id="ARBA00022691"/>
    </source>
</evidence>
<dbReference type="CDD" id="cd02440">
    <property type="entry name" value="AdoMet_MTases"/>
    <property type="match status" value="1"/>
</dbReference>
<dbReference type="NCBIfam" id="TIGR03534">
    <property type="entry name" value="RF_mod_PrmC"/>
    <property type="match status" value="1"/>
</dbReference>